<reference evidence="3" key="1">
    <citation type="journal article" date="2014" name="Nucleic Acids Res.">
        <title>The evolutionary dynamics of variant antigen genes in Babesia reveal a history of genomic innovation underlying host-parasite interaction.</title>
        <authorList>
            <person name="Jackson A.P."/>
            <person name="Otto T.D."/>
            <person name="Darby A."/>
            <person name="Ramaprasad A."/>
            <person name="Xia D."/>
            <person name="Echaide I.E."/>
            <person name="Farber M."/>
            <person name="Gahlot S."/>
            <person name="Gamble J."/>
            <person name="Gupta D."/>
            <person name="Gupta Y."/>
            <person name="Jackson L."/>
            <person name="Malandrin L."/>
            <person name="Malas T.B."/>
            <person name="Moussa E."/>
            <person name="Nair M."/>
            <person name="Reid A.J."/>
            <person name="Sanders M."/>
            <person name="Sharma J."/>
            <person name="Tracey A."/>
            <person name="Quail M.A."/>
            <person name="Weir W."/>
            <person name="Wastling J.M."/>
            <person name="Hall N."/>
            <person name="Willadsen P."/>
            <person name="Lingelbach K."/>
            <person name="Shiels B."/>
            <person name="Tait A."/>
            <person name="Berriman M."/>
            <person name="Allred D.R."/>
            <person name="Pain A."/>
        </authorList>
    </citation>
    <scope>NUCLEOTIDE SEQUENCE</scope>
    <source>
        <strain evidence="3">1802A</strain>
    </source>
</reference>
<sequence>MQDTVEKELASQVNSSLIEWIKQYCKNDSNSGFCEPRNHIIVAVVRGEERNFVNIVVDSYEKEDDLVGKRNISRLLYDVLSRTEDIFAPEDIVPLLTKCLPVTICAHFAISGFRSLLQRHVKLKGVSPENLEIIKGMYDILLSQNIASMAQQPRIDFLWISHFMVDAFRNTQAMPLENMVTRFCACVTGEKDPRNLLVLFELIVKLCDNELSEEEIKALAALYTTYYPIQFSPPKNDRIGIKPVDLKERLLKTFKACRKFGPYSMEVMIDCLYSGYGANDEHIEILRDTLRFFRECAPVYSEECFSEHLESFIEVIISELFVASATDTEEQGNSTIDGSMGMNIGPVSLELDCKDFHIVDANKLGELYYESWESVSKHLQIFGDILEVYMNMVDLEGKIESITNFIKLLREQFTVDNSKNSDANGHAGYLLDVLCGSERYHGLIIEHVIVPLCNEIISKFAELKRGELAETALCSQMSLMLPVLTSTLFAKIVSKCQNPVPTKFATSIIVAALCCIQLNENKMFSRGLKLLALAIASSKSSMLEHVLNHCLKDSQILSKTSSTRSCKDVGLYADAILAIMKCHFVHCGPLVNLVRAMAKDIVEAEDIEAEVLAYTTKEMDLSREVAEIIATTLEKTTDDELVSIICTMCCRCFLYVCDNPKSKIMETTYLLSLAITANRNKVSKLIKTQLPFNKMFDYYKGFWELEQNEDLSQSALKLATHILPNYMSMVLDCSAVSISEKFCQKGYAFLLPIILKDLNDDVINVVIEHAKNSSNMMELEAIAWMLQRWAAQISFNEICLTETGKSKPLSYYNVSTSGVTGVLSNGLMRAVDYIDRLASDGVPQMLLSYVIEVMEHEDMKEFCIETYLKNIPSSVLTSFVSHLFPFQPKKLALGLRYLGFDLKSMTNPRQNYSDIFMLDGTEICRLPPIWRIQYQFLSIHCQRKPCQDTNIAKHLIKLLCGMNDDLPTIVALQALVLSLEDSEIATDYADVAEVLVKEFIKRWANIGAANTLKKETFTTENADCDKVDDSSVYETWLRHEFLFQSLALLVRLMSYVELRKIPDRDCSYDFDYGSKLIQKKTVAPEEKCLFSLESGQWEQLTDVAVRAALGASLPVCRILSTLVVHCIMKCEPNTISAGNVKSVIKRMAGCLGDGDQRVRTVALTCRHMWFRR</sequence>
<name>A0AAD9GCN8_BABDI</name>
<accession>A0AAD9GCN8</accession>
<protein>
    <recommendedName>
        <fullName evidence="1">MMS19 nucleotide excision repair protein</fullName>
    </recommendedName>
</protein>
<dbReference type="GO" id="GO:0051604">
    <property type="term" value="P:protein maturation"/>
    <property type="evidence" value="ECO:0007669"/>
    <property type="project" value="UniProtKB-UniRule"/>
</dbReference>
<organism evidence="3 4">
    <name type="scientific">Babesia divergens</name>
    <dbReference type="NCBI Taxonomy" id="32595"/>
    <lineage>
        <taxon>Eukaryota</taxon>
        <taxon>Sar</taxon>
        <taxon>Alveolata</taxon>
        <taxon>Apicomplexa</taxon>
        <taxon>Aconoidasida</taxon>
        <taxon>Piroplasmida</taxon>
        <taxon>Babesiidae</taxon>
        <taxon>Babesia</taxon>
    </lineage>
</organism>
<keyword evidence="1" id="KW-0227">DNA damage</keyword>
<keyword evidence="1" id="KW-0539">Nucleus</keyword>
<dbReference type="Proteomes" id="UP001195914">
    <property type="component" value="Unassembled WGS sequence"/>
</dbReference>
<dbReference type="EMBL" id="JAHBMH010000044">
    <property type="protein sequence ID" value="KAK1935895.1"/>
    <property type="molecule type" value="Genomic_DNA"/>
</dbReference>
<dbReference type="InterPro" id="IPR016024">
    <property type="entry name" value="ARM-type_fold"/>
</dbReference>
<comment type="caution">
    <text evidence="3">The sequence shown here is derived from an EMBL/GenBank/DDBJ whole genome shotgun (WGS) entry which is preliminary data.</text>
</comment>
<dbReference type="AlphaFoldDB" id="A0AAD9GCN8"/>
<comment type="function">
    <text evidence="1">Key component of the cytosolic iron-sulfur protein assembly (CIA) complex, a multiprotein complex that mediates the incorporation of iron-sulfur cluster into apoproteins specifically involved in DNA metabolism and genomic integrity. In the CIA complex, MMS19 acts as an adapter between early-acting CIA components and a subset of cellular target iron-sulfur proteins.</text>
</comment>
<dbReference type="InterPro" id="IPR029240">
    <property type="entry name" value="MMS19_N"/>
</dbReference>
<reference evidence="3" key="2">
    <citation type="submission" date="2021-05" db="EMBL/GenBank/DDBJ databases">
        <authorList>
            <person name="Pain A."/>
        </authorList>
    </citation>
    <scope>NUCLEOTIDE SEQUENCE</scope>
    <source>
        <strain evidence="3">1802A</strain>
    </source>
</reference>
<feature type="domain" description="MMS19 N-terminal" evidence="2">
    <location>
        <begin position="70"/>
        <end position="320"/>
    </location>
</feature>
<comment type="subcellular location">
    <subcellularLocation>
        <location evidence="1">Nucleus</location>
    </subcellularLocation>
</comment>
<proteinExistence type="inferred from homology"/>
<dbReference type="SUPFAM" id="SSF48371">
    <property type="entry name" value="ARM repeat"/>
    <property type="match status" value="1"/>
</dbReference>
<gene>
    <name evidence="3" type="ORF">X943_000251</name>
</gene>
<dbReference type="GO" id="GO:0016226">
    <property type="term" value="P:iron-sulfur cluster assembly"/>
    <property type="evidence" value="ECO:0007669"/>
    <property type="project" value="UniProtKB-UniRule"/>
</dbReference>
<comment type="similarity">
    <text evidence="1">Belongs to the MET18/MMS19 family.</text>
</comment>
<keyword evidence="4" id="KW-1185">Reference proteome</keyword>
<evidence type="ECO:0000313" key="4">
    <source>
        <dbReference type="Proteomes" id="UP001195914"/>
    </source>
</evidence>
<dbReference type="PANTHER" id="PTHR12891:SF0">
    <property type="entry name" value="MMS19 NUCLEOTIDE EXCISION REPAIR PROTEIN HOMOLOG"/>
    <property type="match status" value="1"/>
</dbReference>
<dbReference type="GO" id="GO:0005634">
    <property type="term" value="C:nucleus"/>
    <property type="evidence" value="ECO:0007669"/>
    <property type="project" value="UniProtKB-SubCell"/>
</dbReference>
<dbReference type="GO" id="GO:0006281">
    <property type="term" value="P:DNA repair"/>
    <property type="evidence" value="ECO:0007669"/>
    <property type="project" value="UniProtKB-UniRule"/>
</dbReference>
<evidence type="ECO:0000313" key="3">
    <source>
        <dbReference type="EMBL" id="KAK1935895.1"/>
    </source>
</evidence>
<dbReference type="Pfam" id="PF14500">
    <property type="entry name" value="MMS19_N"/>
    <property type="match status" value="1"/>
</dbReference>
<keyword evidence="1" id="KW-0234">DNA repair</keyword>
<evidence type="ECO:0000259" key="2">
    <source>
        <dbReference type="Pfam" id="PF14500"/>
    </source>
</evidence>
<dbReference type="PANTHER" id="PTHR12891">
    <property type="entry name" value="DNA REPAIR/TRANSCRIPTION PROTEIN MET18/MMS19"/>
    <property type="match status" value="1"/>
</dbReference>
<evidence type="ECO:0000256" key="1">
    <source>
        <dbReference type="RuleBase" id="RU367072"/>
    </source>
</evidence>
<dbReference type="InterPro" id="IPR039920">
    <property type="entry name" value="MMS19"/>
</dbReference>
<dbReference type="GO" id="GO:0097361">
    <property type="term" value="C:cytosolic [4Fe-4S] assembly targeting complex"/>
    <property type="evidence" value="ECO:0007669"/>
    <property type="project" value="UniProtKB-UniRule"/>
</dbReference>